<feature type="signal peptide" evidence="1">
    <location>
        <begin position="1"/>
        <end position="27"/>
    </location>
</feature>
<evidence type="ECO:0000256" key="1">
    <source>
        <dbReference type="SAM" id="SignalP"/>
    </source>
</evidence>
<proteinExistence type="predicted"/>
<dbReference type="Proteomes" id="UP000008177">
    <property type="component" value="Unplaced contigs"/>
</dbReference>
<protein>
    <recommendedName>
        <fullName evidence="4">Secreted protein</fullName>
    </recommendedName>
</protein>
<sequence>MARCARRFSLWSDMCLVFGVCMLSCDATQIAKIASTSNSTLTLTVILTLTSTGDMRHEA</sequence>
<dbReference type="InParanoid" id="G2YMZ6"/>
<evidence type="ECO:0000313" key="2">
    <source>
        <dbReference type="EMBL" id="CCD52994.1"/>
    </source>
</evidence>
<dbReference type="HOGENOM" id="CLU_2960511_0_0_1"/>
<gene>
    <name evidence="2" type="ORF">BofuT4_uP139180.1</name>
</gene>
<name>G2YMZ6_BOTF4</name>
<accession>G2YMZ6</accession>
<evidence type="ECO:0008006" key="4">
    <source>
        <dbReference type="Google" id="ProtNLM"/>
    </source>
</evidence>
<dbReference type="EMBL" id="FQ790345">
    <property type="protein sequence ID" value="CCD52994.1"/>
    <property type="molecule type" value="Genomic_DNA"/>
</dbReference>
<keyword evidence="1" id="KW-0732">Signal</keyword>
<evidence type="ECO:0000313" key="3">
    <source>
        <dbReference type="Proteomes" id="UP000008177"/>
    </source>
</evidence>
<organism evidence="2 3">
    <name type="scientific">Botryotinia fuckeliana (strain T4)</name>
    <name type="common">Noble rot fungus</name>
    <name type="synonym">Botrytis cinerea</name>
    <dbReference type="NCBI Taxonomy" id="999810"/>
    <lineage>
        <taxon>Eukaryota</taxon>
        <taxon>Fungi</taxon>
        <taxon>Dikarya</taxon>
        <taxon>Ascomycota</taxon>
        <taxon>Pezizomycotina</taxon>
        <taxon>Leotiomycetes</taxon>
        <taxon>Helotiales</taxon>
        <taxon>Sclerotiniaceae</taxon>
        <taxon>Botrytis</taxon>
    </lineage>
</organism>
<reference evidence="3" key="1">
    <citation type="journal article" date="2011" name="PLoS Genet.">
        <title>Genomic analysis of the necrotrophic fungal pathogens Sclerotinia sclerotiorum and Botrytis cinerea.</title>
        <authorList>
            <person name="Amselem J."/>
            <person name="Cuomo C.A."/>
            <person name="van Kan J.A."/>
            <person name="Viaud M."/>
            <person name="Benito E.P."/>
            <person name="Couloux A."/>
            <person name="Coutinho P.M."/>
            <person name="de Vries R.P."/>
            <person name="Dyer P.S."/>
            <person name="Fillinger S."/>
            <person name="Fournier E."/>
            <person name="Gout L."/>
            <person name="Hahn M."/>
            <person name="Kohn L."/>
            <person name="Lapalu N."/>
            <person name="Plummer K.M."/>
            <person name="Pradier J.M."/>
            <person name="Quevillon E."/>
            <person name="Sharon A."/>
            <person name="Simon A."/>
            <person name="ten Have A."/>
            <person name="Tudzynski B."/>
            <person name="Tudzynski P."/>
            <person name="Wincker P."/>
            <person name="Andrew M."/>
            <person name="Anthouard V."/>
            <person name="Beever R.E."/>
            <person name="Beffa R."/>
            <person name="Benoit I."/>
            <person name="Bouzid O."/>
            <person name="Brault B."/>
            <person name="Chen Z."/>
            <person name="Choquer M."/>
            <person name="Collemare J."/>
            <person name="Cotton P."/>
            <person name="Danchin E.G."/>
            <person name="Da Silva C."/>
            <person name="Gautier A."/>
            <person name="Giraud C."/>
            <person name="Giraud T."/>
            <person name="Gonzalez C."/>
            <person name="Grossetete S."/>
            <person name="Guldener U."/>
            <person name="Henrissat B."/>
            <person name="Howlett B.J."/>
            <person name="Kodira C."/>
            <person name="Kretschmer M."/>
            <person name="Lappartient A."/>
            <person name="Leroch M."/>
            <person name="Levis C."/>
            <person name="Mauceli E."/>
            <person name="Neuveglise C."/>
            <person name="Oeser B."/>
            <person name="Pearson M."/>
            <person name="Poulain J."/>
            <person name="Poussereau N."/>
            <person name="Quesneville H."/>
            <person name="Rascle C."/>
            <person name="Schumacher J."/>
            <person name="Segurens B."/>
            <person name="Sexton A."/>
            <person name="Silva E."/>
            <person name="Sirven C."/>
            <person name="Soanes D.M."/>
            <person name="Talbot N.J."/>
            <person name="Templeton M."/>
            <person name="Yandava C."/>
            <person name="Yarden O."/>
            <person name="Zeng Q."/>
            <person name="Rollins J.A."/>
            <person name="Lebrun M.H."/>
            <person name="Dickman M."/>
        </authorList>
    </citation>
    <scope>NUCLEOTIDE SEQUENCE [LARGE SCALE GENOMIC DNA]</scope>
    <source>
        <strain evidence="3">T4</strain>
    </source>
</reference>
<dbReference type="AlphaFoldDB" id="G2YMZ6"/>
<feature type="chain" id="PRO_5003440690" description="Secreted protein" evidence="1">
    <location>
        <begin position="28"/>
        <end position="59"/>
    </location>
</feature>